<reference evidence="1 2" key="1">
    <citation type="submission" date="2020-02" db="EMBL/GenBank/DDBJ databases">
        <title>Comparative genomics of the hypocrealean fungal genus Beauvera.</title>
        <authorList>
            <person name="Showalter D.N."/>
            <person name="Bushley K.E."/>
            <person name="Rehner S.A."/>
        </authorList>
    </citation>
    <scope>NUCLEOTIDE SEQUENCE [LARGE SCALE GENOMIC DNA]</scope>
    <source>
        <strain evidence="1 2">ARSEF4384</strain>
    </source>
</reference>
<keyword evidence="2" id="KW-1185">Reference proteome</keyword>
<dbReference type="Proteomes" id="UP001397290">
    <property type="component" value="Unassembled WGS sequence"/>
</dbReference>
<dbReference type="AlphaFoldDB" id="A0AAW0RKW8"/>
<sequence length="128" mass="14548">MTEHRKKGSYINISPDTKLVVCSDGSMKMGKDTCWFEKMNMNQDMHPIICLYDDGDGNYTLYDTLRRAALETELKNVEPHIAVIVFIVVNMIKNVKVSINDHTSTSVNDDMNMIIIIILTMLCTDSNL</sequence>
<evidence type="ECO:0000313" key="2">
    <source>
        <dbReference type="Proteomes" id="UP001397290"/>
    </source>
</evidence>
<comment type="caution">
    <text evidence="1">The sequence shown here is derived from an EMBL/GenBank/DDBJ whole genome shotgun (WGS) entry which is preliminary data.</text>
</comment>
<accession>A0AAW0RKW8</accession>
<dbReference type="EMBL" id="JAAHCF010000599">
    <property type="protein sequence ID" value="KAK8142839.1"/>
    <property type="molecule type" value="Genomic_DNA"/>
</dbReference>
<gene>
    <name evidence="1" type="ORF">G3M48_008101</name>
</gene>
<evidence type="ECO:0000313" key="1">
    <source>
        <dbReference type="EMBL" id="KAK8142839.1"/>
    </source>
</evidence>
<protein>
    <submittedName>
        <fullName evidence="1">Uncharacterized protein</fullName>
    </submittedName>
</protein>
<organism evidence="1 2">
    <name type="scientific">Beauveria asiatica</name>
    <dbReference type="NCBI Taxonomy" id="1069075"/>
    <lineage>
        <taxon>Eukaryota</taxon>
        <taxon>Fungi</taxon>
        <taxon>Dikarya</taxon>
        <taxon>Ascomycota</taxon>
        <taxon>Pezizomycotina</taxon>
        <taxon>Sordariomycetes</taxon>
        <taxon>Hypocreomycetidae</taxon>
        <taxon>Hypocreales</taxon>
        <taxon>Cordycipitaceae</taxon>
        <taxon>Beauveria</taxon>
    </lineage>
</organism>
<name>A0AAW0RKW8_9HYPO</name>
<proteinExistence type="predicted"/>